<dbReference type="GO" id="GO:0006508">
    <property type="term" value="P:proteolysis"/>
    <property type="evidence" value="ECO:0007669"/>
    <property type="project" value="UniProtKB-KW"/>
</dbReference>
<keyword evidence="1" id="KW-0645">Protease</keyword>
<name>A0A9X2JQ05_9RHOB</name>
<dbReference type="GO" id="GO:0016020">
    <property type="term" value="C:membrane"/>
    <property type="evidence" value="ECO:0007669"/>
    <property type="project" value="InterPro"/>
</dbReference>
<dbReference type="GO" id="GO:0004176">
    <property type="term" value="F:ATP-dependent peptidase activity"/>
    <property type="evidence" value="ECO:0007669"/>
    <property type="project" value="InterPro"/>
</dbReference>
<dbReference type="Proteomes" id="UP001139477">
    <property type="component" value="Unassembled WGS sequence"/>
</dbReference>
<evidence type="ECO:0000256" key="1">
    <source>
        <dbReference type="ARBA" id="ARBA00022670"/>
    </source>
</evidence>
<dbReference type="GO" id="GO:0005524">
    <property type="term" value="F:ATP binding"/>
    <property type="evidence" value="ECO:0007669"/>
    <property type="project" value="InterPro"/>
</dbReference>
<feature type="domain" description="Peptidase M41 FtsH extracellular" evidence="4">
    <location>
        <begin position="21"/>
        <end position="113"/>
    </location>
</feature>
<evidence type="ECO:0000313" key="5">
    <source>
        <dbReference type="EMBL" id="MCP1168810.1"/>
    </source>
</evidence>
<dbReference type="AlphaFoldDB" id="A0A9X2JQ05"/>
<dbReference type="GO" id="GO:0008270">
    <property type="term" value="F:zinc ion binding"/>
    <property type="evidence" value="ECO:0007669"/>
    <property type="project" value="InterPro"/>
</dbReference>
<dbReference type="EMBL" id="JAMYXC010000146">
    <property type="protein sequence ID" value="MCP1168810.1"/>
    <property type="molecule type" value="Genomic_DNA"/>
</dbReference>
<reference evidence="5" key="1">
    <citation type="submission" date="2022-06" db="EMBL/GenBank/DDBJ databases">
        <title>Limimaricola sediminis sp. nov., isolated from an intertidal sediment.</title>
        <authorList>
            <person name="Shao X."/>
        </authorList>
    </citation>
    <scope>NUCLEOTIDE SEQUENCE</scope>
    <source>
        <strain evidence="5">ASW11-118</strain>
    </source>
</reference>
<organism evidence="5 6">
    <name type="scientific">Limimaricola litoreus</name>
    <dbReference type="NCBI Taxonomy" id="2955316"/>
    <lineage>
        <taxon>Bacteria</taxon>
        <taxon>Pseudomonadati</taxon>
        <taxon>Pseudomonadota</taxon>
        <taxon>Alphaproteobacteria</taxon>
        <taxon>Rhodobacterales</taxon>
        <taxon>Paracoccaceae</taxon>
        <taxon>Limimaricola</taxon>
    </lineage>
</organism>
<sequence>MPDDTGHSPTPDPPWSAFGQWKWVVAFWLLIGLGSLWFLPPQELQVVSYSALKQMIRDGAVVSAELQDHAITVGTRAPGGADPVRYQAVTPVQADPDLLPLLESEGVEITATKPQGISILSYLLPWAVILGIYFWFQRRMMGRIAGGLGPGTGALLGGVSQSQAHPPGR</sequence>
<evidence type="ECO:0000256" key="3">
    <source>
        <dbReference type="SAM" id="Phobius"/>
    </source>
</evidence>
<dbReference type="GO" id="GO:0004222">
    <property type="term" value="F:metalloendopeptidase activity"/>
    <property type="evidence" value="ECO:0007669"/>
    <property type="project" value="InterPro"/>
</dbReference>
<dbReference type="Gene3D" id="3.30.720.210">
    <property type="match status" value="1"/>
</dbReference>
<keyword evidence="3" id="KW-0472">Membrane</keyword>
<keyword evidence="2" id="KW-0378">Hydrolase</keyword>
<gene>
    <name evidence="5" type="ORF">NHG85_09785</name>
</gene>
<keyword evidence="3" id="KW-1133">Transmembrane helix</keyword>
<evidence type="ECO:0000259" key="4">
    <source>
        <dbReference type="Pfam" id="PF06480"/>
    </source>
</evidence>
<feature type="transmembrane region" description="Helical" evidence="3">
    <location>
        <begin position="21"/>
        <end position="39"/>
    </location>
</feature>
<accession>A0A9X2JQ05</accession>
<proteinExistence type="predicted"/>
<evidence type="ECO:0000256" key="2">
    <source>
        <dbReference type="ARBA" id="ARBA00022801"/>
    </source>
</evidence>
<evidence type="ECO:0000313" key="6">
    <source>
        <dbReference type="Proteomes" id="UP001139477"/>
    </source>
</evidence>
<keyword evidence="6" id="KW-1185">Reference proteome</keyword>
<protein>
    <recommendedName>
        <fullName evidence="4">Peptidase M41 FtsH extracellular domain-containing protein</fullName>
    </recommendedName>
</protein>
<keyword evidence="3" id="KW-0812">Transmembrane</keyword>
<dbReference type="Pfam" id="PF06480">
    <property type="entry name" value="FtsH_ext"/>
    <property type="match status" value="1"/>
</dbReference>
<feature type="transmembrane region" description="Helical" evidence="3">
    <location>
        <begin position="117"/>
        <end position="136"/>
    </location>
</feature>
<dbReference type="RefSeq" id="WP_253331915.1">
    <property type="nucleotide sequence ID" value="NZ_JAMYXC010000146.1"/>
</dbReference>
<dbReference type="InterPro" id="IPR011546">
    <property type="entry name" value="Pept_M41_FtsH_extracell"/>
</dbReference>
<comment type="caution">
    <text evidence="5">The sequence shown here is derived from an EMBL/GenBank/DDBJ whole genome shotgun (WGS) entry which is preliminary data.</text>
</comment>